<dbReference type="RefSeq" id="WP_204733940.1">
    <property type="nucleotide sequence ID" value="NZ_JAVDWE010000007.1"/>
</dbReference>
<name>A0ABU1VCG3_9BURK</name>
<keyword evidence="1" id="KW-0051">Antiviral defense</keyword>
<dbReference type="Gene3D" id="3.30.460.10">
    <property type="entry name" value="Beta Polymerase, domain 2"/>
    <property type="match status" value="1"/>
</dbReference>
<organism evidence="2 3">
    <name type="scientific">Hydrogenophaga laconesensis</name>
    <dbReference type="NCBI Taxonomy" id="1805971"/>
    <lineage>
        <taxon>Bacteria</taxon>
        <taxon>Pseudomonadati</taxon>
        <taxon>Pseudomonadota</taxon>
        <taxon>Betaproteobacteria</taxon>
        <taxon>Burkholderiales</taxon>
        <taxon>Comamonadaceae</taxon>
        <taxon>Hydrogenophaga</taxon>
    </lineage>
</organism>
<evidence type="ECO:0000313" key="2">
    <source>
        <dbReference type="EMBL" id="MDR7095162.1"/>
    </source>
</evidence>
<reference evidence="2 3" key="1">
    <citation type="submission" date="2023-07" db="EMBL/GenBank/DDBJ databases">
        <title>Sorghum-associated microbial communities from plants grown in Nebraska, USA.</title>
        <authorList>
            <person name="Schachtman D."/>
        </authorList>
    </citation>
    <scope>NUCLEOTIDE SEQUENCE [LARGE SCALE GENOMIC DNA]</scope>
    <source>
        <strain evidence="2 3">BE240</strain>
    </source>
</reference>
<evidence type="ECO:0000313" key="3">
    <source>
        <dbReference type="Proteomes" id="UP001265550"/>
    </source>
</evidence>
<accession>A0ABU1VCG3</accession>
<dbReference type="SUPFAM" id="SSF81301">
    <property type="entry name" value="Nucleotidyltransferase"/>
    <property type="match status" value="1"/>
</dbReference>
<protein>
    <recommendedName>
        <fullName evidence="4">Nucleotidyltransferase</fullName>
    </recommendedName>
</protein>
<dbReference type="Proteomes" id="UP001265550">
    <property type="component" value="Unassembled WGS sequence"/>
</dbReference>
<evidence type="ECO:0000256" key="1">
    <source>
        <dbReference type="ARBA" id="ARBA00023118"/>
    </source>
</evidence>
<dbReference type="EMBL" id="JAVDWE010000007">
    <property type="protein sequence ID" value="MDR7095162.1"/>
    <property type="molecule type" value="Genomic_DNA"/>
</dbReference>
<comment type="caution">
    <text evidence="2">The sequence shown here is derived from an EMBL/GenBank/DDBJ whole genome shotgun (WGS) entry which is preliminary data.</text>
</comment>
<keyword evidence="3" id="KW-1185">Reference proteome</keyword>
<gene>
    <name evidence="2" type="ORF">J2X09_002906</name>
</gene>
<dbReference type="InterPro" id="IPR043519">
    <property type="entry name" value="NT_sf"/>
</dbReference>
<sequence length="258" mass="29399">MSVLSFLTDLASSAVLSGTEQQSINTSVSTLESRLGLHFQAGAIKQHFRFGSSTRGTILPRSMDEQSDVDYMIVFNDASATPQTYLNRLRSFVERRYGTSEIYQSQPTIVLELNHIKFDLVPATTDWFGQLQIPNGSGGWQVTNPNDFNTTLESKNKEHRSLIKPTIRLFKFWNAASGYVFPSFEMEKWVCGLSFWFASNQRDYFFAVIDALSTDFSYTQRVNNEITRAKVIVQNAKRYEAEGLPLKAEGEIRKLFRL</sequence>
<dbReference type="Pfam" id="PF18144">
    <property type="entry name" value="SMODS"/>
    <property type="match status" value="1"/>
</dbReference>
<proteinExistence type="predicted"/>
<dbReference type="InterPro" id="IPR006116">
    <property type="entry name" value="NT_2-5OAS_ClassI-CCAase"/>
</dbReference>
<evidence type="ECO:0008006" key="4">
    <source>
        <dbReference type="Google" id="ProtNLM"/>
    </source>
</evidence>
<dbReference type="CDD" id="cd05400">
    <property type="entry name" value="NT_2-5OAS_ClassI-CCAase"/>
    <property type="match status" value="1"/>
</dbReference>